<evidence type="ECO:0000313" key="2">
    <source>
        <dbReference type="EMBL" id="MBF6358219.1"/>
    </source>
</evidence>
<dbReference type="EMBL" id="JADLQN010000010">
    <property type="protein sequence ID" value="MBF6358219.1"/>
    <property type="molecule type" value="Genomic_DNA"/>
</dbReference>
<evidence type="ECO:0000259" key="1">
    <source>
        <dbReference type="Pfam" id="PF23926"/>
    </source>
</evidence>
<evidence type="ECO:0000313" key="3">
    <source>
        <dbReference type="Proteomes" id="UP000707731"/>
    </source>
</evidence>
<reference evidence="2 3" key="1">
    <citation type="submission" date="2020-10" db="EMBL/GenBank/DDBJ databases">
        <title>Identification of Nocardia species via Next-generation sequencing and recognition of intraspecies genetic diversity.</title>
        <authorList>
            <person name="Li P."/>
            <person name="Li P."/>
            <person name="Lu B."/>
        </authorList>
    </citation>
    <scope>NUCLEOTIDE SEQUENCE [LARGE SCALE GENOMIC DNA]</scope>
    <source>
        <strain evidence="2 3">BJ06-0143</strain>
    </source>
</reference>
<feature type="domain" description="LtfC/p132/Gp6 beta-sandwich" evidence="1">
    <location>
        <begin position="7"/>
        <end position="102"/>
    </location>
</feature>
<organism evidence="2 3">
    <name type="scientific">Nocardia higoensis</name>
    <dbReference type="NCBI Taxonomy" id="228599"/>
    <lineage>
        <taxon>Bacteria</taxon>
        <taxon>Bacillati</taxon>
        <taxon>Actinomycetota</taxon>
        <taxon>Actinomycetes</taxon>
        <taxon>Mycobacteriales</taxon>
        <taxon>Nocardiaceae</taxon>
        <taxon>Nocardia</taxon>
    </lineage>
</organism>
<comment type="caution">
    <text evidence="2">The sequence shown here is derived from an EMBL/GenBank/DDBJ whole genome shotgun (WGS) entry which is preliminary data.</text>
</comment>
<dbReference type="InterPro" id="IPR055688">
    <property type="entry name" value="LtfC/p132/Gp6_b-sand"/>
</dbReference>
<keyword evidence="3" id="KW-1185">Reference proteome</keyword>
<protein>
    <recommendedName>
        <fullName evidence="1">LtfC/p132/Gp6 beta-sandwich domain-containing protein</fullName>
    </recommendedName>
</protein>
<gene>
    <name evidence="2" type="ORF">IU449_27355</name>
</gene>
<dbReference type="RefSeq" id="WP_195005054.1">
    <property type="nucleotide sequence ID" value="NZ_JADLQN010000010.1"/>
</dbReference>
<dbReference type="Proteomes" id="UP000707731">
    <property type="component" value="Unassembled WGS sequence"/>
</dbReference>
<accession>A0ABS0DIH1</accession>
<sequence length="103" mass="11600">MAIGHEPLYETVVLVPGQDFIHEITPPAGEAFAASTDVDLIIYNPDNTVQATWAANVNTTLIRWQIDSIVADTITQPATYRIYVRYSDGIDLCWYRGAITWQR</sequence>
<proteinExistence type="predicted"/>
<dbReference type="Pfam" id="PF23926">
    <property type="entry name" value="LtfC"/>
    <property type="match status" value="1"/>
</dbReference>
<name>A0ABS0DIH1_9NOCA</name>